<keyword evidence="2" id="KW-1185">Reference proteome</keyword>
<dbReference type="InterPro" id="IPR029069">
    <property type="entry name" value="HotDog_dom_sf"/>
</dbReference>
<gene>
    <name evidence="1" type="ORF">SLS60_005013</name>
</gene>
<name>A0ABR3RG60_9PLEO</name>
<evidence type="ECO:0000313" key="1">
    <source>
        <dbReference type="EMBL" id="KAL1603426.1"/>
    </source>
</evidence>
<accession>A0ABR3RG60</accession>
<dbReference type="Gene3D" id="3.10.129.10">
    <property type="entry name" value="Hotdog Thioesterase"/>
    <property type="match status" value="1"/>
</dbReference>
<proteinExistence type="predicted"/>
<dbReference type="Pfam" id="PF13279">
    <property type="entry name" value="4HBT_2"/>
    <property type="match status" value="1"/>
</dbReference>
<comment type="caution">
    <text evidence="1">The sequence shown here is derived from an EMBL/GenBank/DDBJ whole genome shotgun (WGS) entry which is preliminary data.</text>
</comment>
<evidence type="ECO:0000313" key="2">
    <source>
        <dbReference type="Proteomes" id="UP001521785"/>
    </source>
</evidence>
<reference evidence="1 2" key="1">
    <citation type="submission" date="2024-02" db="EMBL/GenBank/DDBJ databases">
        <title>De novo assembly and annotation of 12 fungi associated with fruit tree decline syndrome in Ontario, Canada.</title>
        <authorList>
            <person name="Sulman M."/>
            <person name="Ellouze W."/>
            <person name="Ilyukhin E."/>
        </authorList>
    </citation>
    <scope>NUCLEOTIDE SEQUENCE [LARGE SCALE GENOMIC DNA]</scope>
    <source>
        <strain evidence="1 2">M42-189</strain>
    </source>
</reference>
<dbReference type="Proteomes" id="UP001521785">
    <property type="component" value="Unassembled WGS sequence"/>
</dbReference>
<sequence length="227" mass="25476">MGDSSSHPRLSRLAESAYNSPYARAGAPTPHPNTDPYAPLRTKALATLEAMGYDPLTMVERGIVWAEDQDPFGHVMQSQYMAFLGTCFHRVMESYDEFLNETEYQDMILAKKVVPVVRRYELDIRRQVTYPDALIAAYREDIIEPTRNSGTTSLFSLKQQAIVAEVKGSVTYMDVKTARPVDIRTLGGGWLKVFEGFTEKAKHAQVLKGKWDSDHPKSGKKVATSKI</sequence>
<organism evidence="1 2">
    <name type="scientific">Paraconiothyrium brasiliense</name>
    <dbReference type="NCBI Taxonomy" id="300254"/>
    <lineage>
        <taxon>Eukaryota</taxon>
        <taxon>Fungi</taxon>
        <taxon>Dikarya</taxon>
        <taxon>Ascomycota</taxon>
        <taxon>Pezizomycotina</taxon>
        <taxon>Dothideomycetes</taxon>
        <taxon>Pleosporomycetidae</taxon>
        <taxon>Pleosporales</taxon>
        <taxon>Massarineae</taxon>
        <taxon>Didymosphaeriaceae</taxon>
        <taxon>Paraconiothyrium</taxon>
    </lineage>
</organism>
<dbReference type="EMBL" id="JAKJXO020000006">
    <property type="protein sequence ID" value="KAL1603426.1"/>
    <property type="molecule type" value="Genomic_DNA"/>
</dbReference>
<dbReference type="SUPFAM" id="SSF54637">
    <property type="entry name" value="Thioesterase/thiol ester dehydrase-isomerase"/>
    <property type="match status" value="1"/>
</dbReference>
<protein>
    <submittedName>
        <fullName evidence="1">Uncharacterized protein</fullName>
    </submittedName>
</protein>